<evidence type="ECO:0000313" key="4">
    <source>
        <dbReference type="Proteomes" id="UP001176961"/>
    </source>
</evidence>
<keyword evidence="2" id="KW-0732">Signal</keyword>
<feature type="region of interest" description="Disordered" evidence="1">
    <location>
        <begin position="36"/>
        <end position="64"/>
    </location>
</feature>
<keyword evidence="4" id="KW-1185">Reference proteome</keyword>
<evidence type="ECO:0000256" key="2">
    <source>
        <dbReference type="SAM" id="SignalP"/>
    </source>
</evidence>
<dbReference type="Proteomes" id="UP001176961">
    <property type="component" value="Unassembled WGS sequence"/>
</dbReference>
<comment type="caution">
    <text evidence="3">The sequence shown here is derived from an EMBL/GenBank/DDBJ whole genome shotgun (WGS) entry which is preliminary data.</text>
</comment>
<feature type="compositionally biased region" description="Polar residues" evidence="1">
    <location>
        <begin position="50"/>
        <end position="60"/>
    </location>
</feature>
<evidence type="ECO:0000256" key="1">
    <source>
        <dbReference type="SAM" id="MobiDB-lite"/>
    </source>
</evidence>
<protein>
    <submittedName>
        <fullName evidence="3">Uncharacterized protein</fullName>
    </submittedName>
</protein>
<dbReference type="EMBL" id="CATQJL010000316">
    <property type="protein sequence ID" value="CAJ0606422.1"/>
    <property type="molecule type" value="Genomic_DNA"/>
</dbReference>
<reference evidence="3" key="1">
    <citation type="submission" date="2023-07" db="EMBL/GenBank/DDBJ databases">
        <authorList>
            <consortium name="CYATHOMIX"/>
        </authorList>
    </citation>
    <scope>NUCLEOTIDE SEQUENCE</scope>
    <source>
        <strain evidence="3">N/A</strain>
    </source>
</reference>
<gene>
    <name evidence="3" type="ORF">CYNAS_LOCUS18405</name>
</gene>
<accession>A0AA36H9G0</accession>
<feature type="chain" id="PRO_5041440045" evidence="2">
    <location>
        <begin position="20"/>
        <end position="139"/>
    </location>
</feature>
<organism evidence="3 4">
    <name type="scientific">Cylicocyclus nassatus</name>
    <name type="common">Nematode worm</name>
    <dbReference type="NCBI Taxonomy" id="53992"/>
    <lineage>
        <taxon>Eukaryota</taxon>
        <taxon>Metazoa</taxon>
        <taxon>Ecdysozoa</taxon>
        <taxon>Nematoda</taxon>
        <taxon>Chromadorea</taxon>
        <taxon>Rhabditida</taxon>
        <taxon>Rhabditina</taxon>
        <taxon>Rhabditomorpha</taxon>
        <taxon>Strongyloidea</taxon>
        <taxon>Strongylidae</taxon>
        <taxon>Cylicocyclus</taxon>
    </lineage>
</organism>
<name>A0AA36H9G0_CYLNA</name>
<dbReference type="AlphaFoldDB" id="A0AA36H9G0"/>
<evidence type="ECO:0000313" key="3">
    <source>
        <dbReference type="EMBL" id="CAJ0606422.1"/>
    </source>
</evidence>
<feature type="signal peptide" evidence="2">
    <location>
        <begin position="1"/>
        <end position="19"/>
    </location>
</feature>
<sequence length="139" mass="15256">MLSQSILIPLFAYIPLVSARPLPNIVKMVQLPAGAKEQDLKSEQPEAGTQPKNPQESRTTWPEGAYCIMPGRGTDCPYGFRMDSVSLAVPIDFGPNEEYSEGGRRVPYIRLGDTGGFKLARQSFDQAYTLQLIACCKAS</sequence>
<proteinExistence type="predicted"/>